<comment type="pathway">
    <text evidence="2">Amino-acid degradation; L-histidine degradation into L-glutamate; N-formimidoyl-L-glutamate from L-histidine: step 3/3.</text>
</comment>
<dbReference type="GO" id="GO:0005737">
    <property type="term" value="C:cytoplasm"/>
    <property type="evidence" value="ECO:0007669"/>
    <property type="project" value="InterPro"/>
</dbReference>
<feature type="domain" description="Amidohydrolase-related" evidence="11">
    <location>
        <begin position="69"/>
        <end position="389"/>
    </location>
</feature>
<accession>A0A0L0GA61</accession>
<dbReference type="RefSeq" id="XP_014159824.1">
    <property type="nucleotide sequence ID" value="XM_014304349.1"/>
</dbReference>
<evidence type="ECO:0000313" key="12">
    <source>
        <dbReference type="EMBL" id="KNC85922.1"/>
    </source>
</evidence>
<dbReference type="Proteomes" id="UP000054560">
    <property type="component" value="Unassembled WGS sequence"/>
</dbReference>
<evidence type="ECO:0000256" key="6">
    <source>
        <dbReference type="ARBA" id="ARBA00022723"/>
    </source>
</evidence>
<dbReference type="SUPFAM" id="SSF51338">
    <property type="entry name" value="Composite domain of metallo-dependent hydrolases"/>
    <property type="match status" value="1"/>
</dbReference>
<dbReference type="PANTHER" id="PTHR42752:SF1">
    <property type="entry name" value="IMIDAZOLONEPROPIONASE-RELATED"/>
    <property type="match status" value="1"/>
</dbReference>
<evidence type="ECO:0000256" key="5">
    <source>
        <dbReference type="ARBA" id="ARBA00013406"/>
    </source>
</evidence>
<dbReference type="GO" id="GO:0050480">
    <property type="term" value="F:imidazolonepropionase activity"/>
    <property type="evidence" value="ECO:0007669"/>
    <property type="project" value="UniProtKB-EC"/>
</dbReference>
<protein>
    <recommendedName>
        <fullName evidence="5">Probable imidazolonepropionase</fullName>
        <ecNumber evidence="4">3.5.2.7</ecNumber>
    </recommendedName>
</protein>
<evidence type="ECO:0000259" key="11">
    <source>
        <dbReference type="Pfam" id="PF01979"/>
    </source>
</evidence>
<dbReference type="InterPro" id="IPR005920">
    <property type="entry name" value="HutI"/>
</dbReference>
<dbReference type="GeneID" id="25902418"/>
<sequence length="424" mass="45621">MTADQNAKQILWINGRLATCDPKHTAPYGAILGHAIHTKGSIILAIIPQTDIVSIMNENVEVRDLNGAWVTPGFIDSHTHLVYGGNRAQEWEKRLNGVPYEQIAAEGGGIVSTVKATRELSLEDLVAQSSKRLEALIAEGVTTVEIKSGYGLNLEDELKQLTAAKQLSESYPVEVASTCLSAHAVPPEFKGRTDEYIDEVVNTIIPACAKAGLCEAVDVFCESVGFSREQCRRVFECAKAHGLKVKGHVEQLTNQHGAELVAEYKGLSCDHIEYLDEAGVKAMAESGTVAVLSPGAYYFLRETQKPPIDTLRAHGVNLAVATDLNPGTSPSASIRMAMNMACVLFGLTPEESVFGVTRNAAKALGRGETHGMLKEGYVADLLIWNVDHPSQLAYSVGTVGELKARVYRGVDNSAKPVASYPGFS</sequence>
<keyword evidence="8" id="KW-0369">Histidine metabolism</keyword>
<reference evidence="12 13" key="1">
    <citation type="submission" date="2011-02" db="EMBL/GenBank/DDBJ databases">
        <title>The Genome Sequence of Sphaeroforma arctica JP610.</title>
        <authorList>
            <consortium name="The Broad Institute Genome Sequencing Platform"/>
            <person name="Russ C."/>
            <person name="Cuomo C."/>
            <person name="Young S.K."/>
            <person name="Zeng Q."/>
            <person name="Gargeya S."/>
            <person name="Alvarado L."/>
            <person name="Berlin A."/>
            <person name="Chapman S.B."/>
            <person name="Chen Z."/>
            <person name="Freedman E."/>
            <person name="Gellesch M."/>
            <person name="Goldberg J."/>
            <person name="Griggs A."/>
            <person name="Gujja S."/>
            <person name="Heilman E."/>
            <person name="Heiman D."/>
            <person name="Howarth C."/>
            <person name="Mehta T."/>
            <person name="Neiman D."/>
            <person name="Pearson M."/>
            <person name="Roberts A."/>
            <person name="Saif S."/>
            <person name="Shea T."/>
            <person name="Shenoy N."/>
            <person name="Sisk P."/>
            <person name="Stolte C."/>
            <person name="Sykes S."/>
            <person name="White J."/>
            <person name="Yandava C."/>
            <person name="Burger G."/>
            <person name="Gray M.W."/>
            <person name="Holland P.W.H."/>
            <person name="King N."/>
            <person name="Lang F.B.F."/>
            <person name="Roger A.J."/>
            <person name="Ruiz-Trillo I."/>
            <person name="Haas B."/>
            <person name="Nusbaum C."/>
            <person name="Birren B."/>
        </authorList>
    </citation>
    <scope>NUCLEOTIDE SEQUENCE [LARGE SCALE GENOMIC DNA]</scope>
    <source>
        <strain evidence="12 13">JP610</strain>
    </source>
</reference>
<evidence type="ECO:0000256" key="1">
    <source>
        <dbReference type="ARBA" id="ARBA00000853"/>
    </source>
</evidence>
<dbReference type="PANTHER" id="PTHR42752">
    <property type="entry name" value="IMIDAZOLONEPROPIONASE"/>
    <property type="match status" value="1"/>
</dbReference>
<dbReference type="HAMAP" id="MF_00372">
    <property type="entry name" value="HutI"/>
    <property type="match status" value="1"/>
</dbReference>
<dbReference type="OrthoDB" id="194468at2759"/>
<comment type="catalytic activity">
    <reaction evidence="1">
        <text>4-imidazolone-5-propanoate + H2O = N-formimidoyl-L-glutamate</text>
        <dbReference type="Rhea" id="RHEA:23660"/>
        <dbReference type="ChEBI" id="CHEBI:15377"/>
        <dbReference type="ChEBI" id="CHEBI:58928"/>
        <dbReference type="ChEBI" id="CHEBI:77893"/>
        <dbReference type="EC" id="3.5.2.7"/>
    </reaction>
</comment>
<organism evidence="12 13">
    <name type="scientific">Sphaeroforma arctica JP610</name>
    <dbReference type="NCBI Taxonomy" id="667725"/>
    <lineage>
        <taxon>Eukaryota</taxon>
        <taxon>Ichthyosporea</taxon>
        <taxon>Ichthyophonida</taxon>
        <taxon>Sphaeroforma</taxon>
    </lineage>
</organism>
<dbReference type="GO" id="GO:0019557">
    <property type="term" value="P:L-histidine catabolic process to glutamate and formate"/>
    <property type="evidence" value="ECO:0007669"/>
    <property type="project" value="UniProtKB-UniPathway"/>
</dbReference>
<dbReference type="InterPro" id="IPR006680">
    <property type="entry name" value="Amidohydro-rel"/>
</dbReference>
<dbReference type="STRING" id="667725.A0A0L0GA61"/>
<dbReference type="CDD" id="cd01296">
    <property type="entry name" value="Imidazolone-5PH"/>
    <property type="match status" value="1"/>
</dbReference>
<evidence type="ECO:0000256" key="8">
    <source>
        <dbReference type="ARBA" id="ARBA00022808"/>
    </source>
</evidence>
<keyword evidence="6" id="KW-0479">Metal-binding</keyword>
<dbReference type="SUPFAM" id="SSF51556">
    <property type="entry name" value="Metallo-dependent hydrolases"/>
    <property type="match status" value="1"/>
</dbReference>
<dbReference type="EMBL" id="KQ241677">
    <property type="protein sequence ID" value="KNC85922.1"/>
    <property type="molecule type" value="Genomic_DNA"/>
</dbReference>
<comment type="similarity">
    <text evidence="3">Belongs to the metallo-dependent hydrolases superfamily. HutI family.</text>
</comment>
<evidence type="ECO:0000313" key="13">
    <source>
        <dbReference type="Proteomes" id="UP000054560"/>
    </source>
</evidence>
<dbReference type="InterPro" id="IPR011059">
    <property type="entry name" value="Metal-dep_hydrolase_composite"/>
</dbReference>
<dbReference type="FunFam" id="3.20.20.140:FF:000007">
    <property type="entry name" value="Imidazolonepropionase"/>
    <property type="match status" value="1"/>
</dbReference>
<evidence type="ECO:0000256" key="10">
    <source>
        <dbReference type="ARBA" id="ARBA00023004"/>
    </source>
</evidence>
<dbReference type="GO" id="GO:0046872">
    <property type="term" value="F:metal ion binding"/>
    <property type="evidence" value="ECO:0007669"/>
    <property type="project" value="UniProtKB-KW"/>
</dbReference>
<dbReference type="Gene3D" id="3.20.20.140">
    <property type="entry name" value="Metal-dependent hydrolases"/>
    <property type="match status" value="1"/>
</dbReference>
<dbReference type="EC" id="3.5.2.7" evidence="4"/>
<keyword evidence="13" id="KW-1185">Reference proteome</keyword>
<gene>
    <name evidence="12" type="ORF">SARC_01914</name>
</gene>
<evidence type="ECO:0000256" key="3">
    <source>
        <dbReference type="ARBA" id="ARBA00008002"/>
    </source>
</evidence>
<evidence type="ECO:0000256" key="7">
    <source>
        <dbReference type="ARBA" id="ARBA00022801"/>
    </source>
</evidence>
<keyword evidence="10" id="KW-0408">Iron</keyword>
<dbReference type="NCBIfam" id="TIGR01224">
    <property type="entry name" value="hutI"/>
    <property type="match status" value="1"/>
</dbReference>
<dbReference type="UniPathway" id="UPA00379">
    <property type="reaction ID" value="UER00551"/>
</dbReference>
<evidence type="ECO:0000256" key="2">
    <source>
        <dbReference type="ARBA" id="ARBA00004758"/>
    </source>
</evidence>
<name>A0A0L0GA61_9EUKA</name>
<dbReference type="Pfam" id="PF01979">
    <property type="entry name" value="Amidohydro_1"/>
    <property type="match status" value="1"/>
</dbReference>
<dbReference type="InterPro" id="IPR032466">
    <property type="entry name" value="Metal_Hydrolase"/>
</dbReference>
<keyword evidence="7" id="KW-0378">Hydrolase</keyword>
<keyword evidence="9" id="KW-0862">Zinc</keyword>
<dbReference type="Gene3D" id="2.30.40.10">
    <property type="entry name" value="Urease, subunit C, domain 1"/>
    <property type="match status" value="1"/>
</dbReference>
<proteinExistence type="inferred from homology"/>
<dbReference type="eggNOG" id="KOG3968">
    <property type="taxonomic scope" value="Eukaryota"/>
</dbReference>
<evidence type="ECO:0000256" key="9">
    <source>
        <dbReference type="ARBA" id="ARBA00022833"/>
    </source>
</evidence>
<dbReference type="GO" id="GO:0019556">
    <property type="term" value="P:L-histidine catabolic process to glutamate and formamide"/>
    <property type="evidence" value="ECO:0007669"/>
    <property type="project" value="UniProtKB-UniPathway"/>
</dbReference>
<evidence type="ECO:0000256" key="4">
    <source>
        <dbReference type="ARBA" id="ARBA00012864"/>
    </source>
</evidence>
<dbReference type="AlphaFoldDB" id="A0A0L0GA61"/>